<evidence type="ECO:0000256" key="3">
    <source>
        <dbReference type="ARBA" id="ARBA00022723"/>
    </source>
</evidence>
<evidence type="ECO:0000256" key="7">
    <source>
        <dbReference type="SAM" id="Phobius"/>
    </source>
</evidence>
<name>A0ABU6CRJ9_9GAMM</name>
<comment type="caution">
    <text evidence="9">The sequence shown here is derived from an EMBL/GenBank/DDBJ whole genome shotgun (WGS) entry which is preliminary data.</text>
</comment>
<dbReference type="EMBL" id="JAYMYJ010000005">
    <property type="protein sequence ID" value="MEB4589449.1"/>
    <property type="molecule type" value="Genomic_DNA"/>
</dbReference>
<feature type="domain" description="Cytochrome c" evidence="8">
    <location>
        <begin position="260"/>
        <end position="340"/>
    </location>
</feature>
<evidence type="ECO:0000256" key="6">
    <source>
        <dbReference type="PROSITE-ProRule" id="PRU00433"/>
    </source>
</evidence>
<evidence type="ECO:0000313" key="10">
    <source>
        <dbReference type="Proteomes" id="UP001308005"/>
    </source>
</evidence>
<reference evidence="10" key="1">
    <citation type="submission" date="2023-07" db="EMBL/GenBank/DDBJ databases">
        <title>The carbon used by Thiothrix.</title>
        <authorList>
            <person name="Chen L."/>
        </authorList>
    </citation>
    <scope>NUCLEOTIDE SEQUENCE [LARGE SCALE GENOMIC DNA]</scope>
</reference>
<dbReference type="InterPro" id="IPR009056">
    <property type="entry name" value="Cyt_c-like_dom"/>
</dbReference>
<proteinExistence type="predicted"/>
<evidence type="ECO:0000259" key="8">
    <source>
        <dbReference type="PROSITE" id="PS51007"/>
    </source>
</evidence>
<dbReference type="SUPFAM" id="SSF46626">
    <property type="entry name" value="Cytochrome c"/>
    <property type="match status" value="2"/>
</dbReference>
<keyword evidence="7" id="KW-1133">Transmembrane helix</keyword>
<dbReference type="PROSITE" id="PS51007">
    <property type="entry name" value="CYTC"/>
    <property type="match status" value="2"/>
</dbReference>
<keyword evidence="3 6" id="KW-0479">Metal-binding</keyword>
<keyword evidence="1" id="KW-0813">Transport</keyword>
<dbReference type="Gene3D" id="1.10.760.10">
    <property type="entry name" value="Cytochrome c-like domain"/>
    <property type="match status" value="2"/>
</dbReference>
<organism evidence="9 10">
    <name type="scientific">Candidatus Thiothrix phosphatis</name>
    <dbReference type="NCBI Taxonomy" id="3112415"/>
    <lineage>
        <taxon>Bacteria</taxon>
        <taxon>Pseudomonadati</taxon>
        <taxon>Pseudomonadota</taxon>
        <taxon>Gammaproteobacteria</taxon>
        <taxon>Thiotrichales</taxon>
        <taxon>Thiotrichaceae</taxon>
        <taxon>Thiothrix</taxon>
    </lineage>
</organism>
<feature type="domain" description="Cytochrome c" evidence="8">
    <location>
        <begin position="74"/>
        <end position="154"/>
    </location>
</feature>
<sequence length="341" mass="33684">MAHSTPNDPMAKPVLIGGLVLLGAAVTVLVSSLINTIEKNSTKGAEDTSMQMAAADANIAPIGSVNAVDKSVVKAARSGEEVFNAVCTSCHSAGVLGAPKVDDKAAWEPRASKGLDSLLNHAINGLNSMPARGGDPSITDEELTNAIVYMTGKAGIDLSSQVKAAAPAQEGMGGMSGMAAQTAPAQEGMGGMSGMAAQTAPAQEGMGGMSGMAAQTAPAQEGMGGMSGMAAQTAPAQEGMGGMGGMSGMAAQAEQAAPAAAAIDGEKIYKGICFSCHDVGVAGSPKLGDKAAWGPRIAAGKDALLNSALHGKNAMPAKGGNPALSDDEVKAAVDYMVGQAE</sequence>
<evidence type="ECO:0000256" key="4">
    <source>
        <dbReference type="ARBA" id="ARBA00022982"/>
    </source>
</evidence>
<keyword evidence="4" id="KW-0249">Electron transport</keyword>
<evidence type="ECO:0000256" key="5">
    <source>
        <dbReference type="ARBA" id="ARBA00023004"/>
    </source>
</evidence>
<keyword evidence="10" id="KW-1185">Reference proteome</keyword>
<evidence type="ECO:0000256" key="1">
    <source>
        <dbReference type="ARBA" id="ARBA00022448"/>
    </source>
</evidence>
<keyword evidence="5 6" id="KW-0408">Iron</keyword>
<evidence type="ECO:0000313" key="9">
    <source>
        <dbReference type="EMBL" id="MEB4589449.1"/>
    </source>
</evidence>
<dbReference type="PRINTS" id="PR00607">
    <property type="entry name" value="CYTCHROMECIE"/>
</dbReference>
<gene>
    <name evidence="9" type="ORF">VSS37_00515</name>
</gene>
<dbReference type="Pfam" id="PF13442">
    <property type="entry name" value="Cytochrome_CBB3"/>
    <property type="match status" value="2"/>
</dbReference>
<keyword evidence="7" id="KW-0812">Transmembrane</keyword>
<dbReference type="InterPro" id="IPR036909">
    <property type="entry name" value="Cyt_c-like_dom_sf"/>
</dbReference>
<keyword evidence="7" id="KW-0472">Membrane</keyword>
<accession>A0ABU6CRJ9</accession>
<protein>
    <submittedName>
        <fullName evidence="9">C-type cytochrome</fullName>
    </submittedName>
</protein>
<dbReference type="PANTHER" id="PTHR40942:SF4">
    <property type="entry name" value="CYTOCHROME C5"/>
    <property type="match status" value="1"/>
</dbReference>
<keyword evidence="2 6" id="KW-0349">Heme</keyword>
<dbReference type="RefSeq" id="WP_324692644.1">
    <property type="nucleotide sequence ID" value="NZ_JAYMYJ010000005.1"/>
</dbReference>
<feature type="transmembrane region" description="Helical" evidence="7">
    <location>
        <begin position="14"/>
        <end position="34"/>
    </location>
</feature>
<evidence type="ECO:0000256" key="2">
    <source>
        <dbReference type="ARBA" id="ARBA00022617"/>
    </source>
</evidence>
<dbReference type="InterPro" id="IPR002323">
    <property type="entry name" value="Cyt_CIE"/>
</dbReference>
<dbReference type="Proteomes" id="UP001308005">
    <property type="component" value="Unassembled WGS sequence"/>
</dbReference>
<dbReference type="PANTHER" id="PTHR40942">
    <property type="match status" value="1"/>
</dbReference>